<comment type="caution">
    <text evidence="1">The sequence shown here is derived from an EMBL/GenBank/DDBJ whole genome shotgun (WGS) entry which is preliminary data.</text>
</comment>
<proteinExistence type="predicted"/>
<dbReference type="Proteomes" id="UP000011991">
    <property type="component" value="Unassembled WGS sequence"/>
</dbReference>
<evidence type="ECO:0000313" key="1">
    <source>
        <dbReference type="EMBL" id="EMI18212.1"/>
    </source>
</evidence>
<reference evidence="1 2" key="1">
    <citation type="journal article" date="2013" name="Mar. Genomics">
        <title>Expression of sulfatases in Rhodopirellula baltica and the diversity of sulfatases in the genus Rhodopirellula.</title>
        <authorList>
            <person name="Wegner C.E."/>
            <person name="Richter-Heitmann T."/>
            <person name="Klindworth A."/>
            <person name="Klockow C."/>
            <person name="Richter M."/>
            <person name="Achstetter T."/>
            <person name="Glockner F.O."/>
            <person name="Harder J."/>
        </authorList>
    </citation>
    <scope>NUCLEOTIDE SEQUENCE [LARGE SCALE GENOMIC DNA]</scope>
    <source>
        <strain evidence="1 2">SM1</strain>
    </source>
</reference>
<organism evidence="1 2">
    <name type="scientific">Rhodopirellula maiorica SM1</name>
    <dbReference type="NCBI Taxonomy" id="1265738"/>
    <lineage>
        <taxon>Bacteria</taxon>
        <taxon>Pseudomonadati</taxon>
        <taxon>Planctomycetota</taxon>
        <taxon>Planctomycetia</taxon>
        <taxon>Pirellulales</taxon>
        <taxon>Pirellulaceae</taxon>
        <taxon>Novipirellula</taxon>
    </lineage>
</organism>
<name>M5RS54_9BACT</name>
<evidence type="ECO:0000313" key="2">
    <source>
        <dbReference type="Proteomes" id="UP000011991"/>
    </source>
</evidence>
<gene>
    <name evidence="1" type="ORF">RMSM_04865</name>
</gene>
<protein>
    <submittedName>
        <fullName evidence="1">Uncharacterized protein</fullName>
    </submittedName>
</protein>
<dbReference type="PATRIC" id="fig|1265738.3.peg.4887"/>
<dbReference type="AlphaFoldDB" id="M5RS54"/>
<accession>M5RS54</accession>
<sequence>MLRPIAYTMVDPAAKKDRQTLGLPRFLEPTFDSYPMKALLSAEKMGYETHTDWET</sequence>
<keyword evidence="2" id="KW-1185">Reference proteome</keyword>
<dbReference type="EMBL" id="ANOG01000694">
    <property type="protein sequence ID" value="EMI18212.1"/>
    <property type="molecule type" value="Genomic_DNA"/>
</dbReference>